<evidence type="ECO:0000256" key="7">
    <source>
        <dbReference type="SAM" id="MobiDB-lite"/>
    </source>
</evidence>
<feature type="compositionally biased region" description="Basic and acidic residues" evidence="7">
    <location>
        <begin position="574"/>
        <end position="597"/>
    </location>
</feature>
<dbReference type="PANTHER" id="PTHR14453:SF67">
    <property type="entry name" value="POLY [ADP-RIBOSE] POLYMERASE"/>
    <property type="match status" value="1"/>
</dbReference>
<feature type="compositionally biased region" description="Polar residues" evidence="7">
    <location>
        <begin position="514"/>
        <end position="538"/>
    </location>
</feature>
<dbReference type="InterPro" id="IPR037197">
    <property type="entry name" value="WWE_dom_sf"/>
</dbReference>
<sequence>MDVPPELKEIRKALAQAYIEEDAPHSIGTVDFGSFEKAVDEARGPGVKDRIKMFETVGNTEAYEQNLQSEKKCPNIGESDSMSRLQDYSIIESTSERENTDDMSITQSFKKKPPLAPKPVMKKHPPQSEDFLYEDEQPKREFKQDFSKSLFADHTQDSESSVAEEKLMNRDSSEHDFDMVCSNTELSSFPQELEILKADQMKADHPDEHVMTDGDEKSIVTETPNIELSTETFDIENADKHHPACQFENDLYDHDSSSEDNLTTKVEQSEKFLDGLNESRETTSGRLDADLSACLERGLDQMEGEPYTLSADTGQESVDYENVPQISDPNADNALHTSEIYEPASEHTIEDILPVRSHCAKDDEGNQLSVEYTYADEAEVSIQLVEAQTNQHIKTFRSMSSSVETADLGWSYIEPKTEDGNVPLSDCQTEELGESSCSISGISSSDDNITMKYEDAFVPMKDDDSSSQIPDQQPVSDAEVKNEDEPFVSTTEDERPPTPPPKSLVFMEELKSLAYSQESELMSGPYQQLGNDNMQSEEASQHPTDDTNSTYASSAFRSQPIPPIQGSSPNMSDFADHTQDSESSVAEEKLMNRDSSEHDFDIVCSNTELSSVPKELEILKADQMKKDHPDEHVMTDGDEKSIVTETPNVEISTQTLDIENADKHHPACQFENDLYDHDSSSEDNLTTKVEQSEKCLDGLNESRETTRGRLDADLSACLERGLDQMEGEPYTLSADTEQESVDYENVPQISDPNAGNSLHTSEIYEPASEHTIEDILPVRSHCAKDDEGNQLSVEDTDSDEAEDSIQLVEAQTNQHIETFRSMSSSVETADLGWSYIEPKTEDGNAPLSDCQTEELDESSCSISVISSSDDNITIKYEDDFVPMKDDDSSSQIPDQQPVSDAEVKNEDEPFVSTTEDERPPTPPPKSLVFMEELKSLAYSLESEPMSGPYQQLGNDNMQSAEASQHPTDDTNSTYTSSAFHSQPIPPIQGSSPNMSDQNLNRGPFLMEQQHGVPFNMSGFPSKSPLAGFPGFFPTGPQNQWPHQPPTSDHSYPGSFPPTQAPWPPFMLGMRQPIQGQFPGQSMPTQMYGGHPPPHFVPPGPVLPPFYPDQQFPTFGLHSPRAPATSKETSPTDANTQPFKTEQPQSKESPMSANIETPVSRVPRSQSKPQSKPKSPERPKSTGRDKPRNVHAESPAKDELTKQQNATPTHASPTHATPTHQRQTTAQLTKHSSSQKNVTKQSETKPKITERKPKESEKYERDTPKKEVKKEPKIPEKEVGQDTSTQYIFMNVLNPPMASCVSQTYMQDYLEICTDKDIDLKDIVFNYSRTCVVFSTKEKPDMERLKQKVKEKILSGTKFEVCLIDRPCSVAISSEVGLEINDSLEFFLESPRNHGGDLDLQQQMFETDDGSCIVATFKDPKVAEAFSQKRDHVLNNKPLVVSLFFRCDWGDVWDPDLHKVVLPEPIIIRLTNNTKRLLQMPACMTFILNLESKSCRCEFKDEGLKIMCTLNRTTTNIKTRKAKWHGEVAQFVENFMKHELEHYDLDCSAQIWEDMKTLCKKYEHEEKVAVCCNDKTKLIEMDSLKGFGQDVKDNLFGQAKALERQLRRTSECMQLKELDICLMSKLGTFESMKETDLDVNLGDDTVTMEGQPDNITTMQKNILETRNRIQHVNLNQCLSEHCLRVIKEKQALCDKLDEAFKKENIEAVWKVEGSSLKCAYLEDANYSSQYEYEDVETEATIRKIFTSSVTDKSINFLVTDASIVDSLEFNVFSKDLTEDNESLADWHIYEQHLKIIFFGWTPNVEKMVSDMKMFMDKNFTREVVIQPSDAEYNFIKKHKQDLIKQMDQTLEKENGSLRLLDSRFSFVVKGNERSRNETQKQLKKLISSIVSEKHKVDKIGVNRVYDDVQVHGKIAEIEAETKCIIMRVDEQMYFSPGTLQIKEDHYDTIPADGQTPGAVARSHSGKTETHQKLSLQNGTKIRIIEGEIGKQKGDIFVVSTSPNLELKSGKAGQAILKVAGEELQQEIHHKYKDIKFGEIADVSGSRMKCKKLYLTSLPGWDSKDPNPIEVLKKAVKTALELGSKQKKESILFSALGCGQLKYPVHKVAHEMMQEATDFDKANPTSTLKSVKFVVFHLDTNVKQAFKLELENRLRGDTGTMAATSLKKGSCTIDLVVEDIAAQQVDVIVCSTSRTMDLTKGACHALLKVGGDSLQEECRKKYSNSLNKGVIAEIKPGKLQCKALFFVVLPRYDGPKSIENLKKTIQMCINLSHTRGFKSLAIPALGTGNLHYPKREVAACLIDSLTELGTGDVEVPSFSVRVVMQSNDYDVIQEFKSFMAHAKTLGVRRERSYGTAKKLSRTQQVDTARLNYSSSQHEFHLHNTTLKVATGDILDQDGDAIIASVGKDFDINGKVADMLKRKFPDIETVCKARRQELQDTGVVIVPFVGLRAKHIMFLQYADSLHSWRQQIKTCLKMANQQNFRTISFPVLGSGLGSVRLKPESSASCLFEALESFIWSNITTSLREVRQIVFQGQSEMFQPIVDELKKQANVAAADAQQSGAIGLLKRGGPKFLRNVNETLLDDGTIGTRETIPRSIPINPAETMAFKEKEKQSSLEVVIYSDSVDNIQKCKTVLEKGLEDAMMTERIGDYQELIKGLKQEEVEGLDCVSLLVNFKVDQAAGIITIHGEPRQVHQAVTEIRGKLNKIIKEKNDKEQSKELAKKIKWQYEQEERRMIKYDEMLSFRIEMAYLNNKTSYQFSDNGQLCEIDFAELKEYPVSDKSDFVKVFRREMLKADNAALPEDWKPMKDDENVMLVQLQRTDPDFQRIEQRFLTELNNGKYAKSPGHKYDKSKTKVEKIEKIQNKTLCRQYLTKKKCLEESNPNRPANMPLERELWHGTNQNAKDSIILHGFNRSYAGDNAGKPWFGQGVYFAPDASYSARSWMTGADSAGSKGYVFLVKVLTGQFRKGTKNMRYLPPIDKKNPSVLYDCAVDKVKKPMEFVIFNDTQAYPDYILTFSGS</sequence>
<evidence type="ECO:0000313" key="11">
    <source>
        <dbReference type="EMBL" id="KAH3790015.1"/>
    </source>
</evidence>
<dbReference type="GO" id="GO:0003714">
    <property type="term" value="F:transcription corepressor activity"/>
    <property type="evidence" value="ECO:0007669"/>
    <property type="project" value="TreeGrafter"/>
</dbReference>
<keyword evidence="5" id="KW-0539">Nucleus</keyword>
<gene>
    <name evidence="11" type="ORF">DPMN_168209</name>
</gene>
<reference evidence="11" key="1">
    <citation type="journal article" date="2019" name="bioRxiv">
        <title>The Genome of the Zebra Mussel, Dreissena polymorpha: A Resource for Invasive Species Research.</title>
        <authorList>
            <person name="McCartney M.A."/>
            <person name="Auch B."/>
            <person name="Kono T."/>
            <person name="Mallez S."/>
            <person name="Zhang Y."/>
            <person name="Obille A."/>
            <person name="Becker A."/>
            <person name="Abrahante J.E."/>
            <person name="Garbe J."/>
            <person name="Badalamenti J.P."/>
            <person name="Herman A."/>
            <person name="Mangelson H."/>
            <person name="Liachko I."/>
            <person name="Sullivan S."/>
            <person name="Sone E.D."/>
            <person name="Koren S."/>
            <person name="Silverstein K.A.T."/>
            <person name="Beckman K.B."/>
            <person name="Gohl D.M."/>
        </authorList>
    </citation>
    <scope>NUCLEOTIDE SEQUENCE</scope>
    <source>
        <strain evidence="11">Duluth1</strain>
        <tissue evidence="11">Whole animal</tissue>
    </source>
</reference>
<dbReference type="InterPro" id="IPR004170">
    <property type="entry name" value="WWE_dom"/>
</dbReference>
<dbReference type="GO" id="GO:0005634">
    <property type="term" value="C:nucleus"/>
    <property type="evidence" value="ECO:0007669"/>
    <property type="project" value="UniProtKB-SubCell"/>
</dbReference>
<feature type="compositionally biased region" description="Polar residues" evidence="7">
    <location>
        <begin position="546"/>
        <end position="557"/>
    </location>
</feature>
<dbReference type="InterPro" id="IPR052056">
    <property type="entry name" value="Mono-ARTD/PARP"/>
</dbReference>
<dbReference type="SMART" id="SM00506">
    <property type="entry name" value="A1pp"/>
    <property type="match status" value="3"/>
</dbReference>
<feature type="compositionally biased region" description="Polar residues" evidence="7">
    <location>
        <begin position="1125"/>
        <end position="1156"/>
    </location>
</feature>
<feature type="domain" description="Macro" evidence="10">
    <location>
        <begin position="1967"/>
        <end position="2152"/>
    </location>
</feature>
<dbReference type="Gene3D" id="3.30.70.330">
    <property type="match status" value="1"/>
</dbReference>
<feature type="domain" description="Macro" evidence="10">
    <location>
        <begin position="2371"/>
        <end position="2550"/>
    </location>
</feature>
<feature type="compositionally biased region" description="Basic and acidic residues" evidence="7">
    <location>
        <begin position="1241"/>
        <end position="1279"/>
    </location>
</feature>
<dbReference type="InterPro" id="IPR002589">
    <property type="entry name" value="Macro_dom"/>
</dbReference>
<evidence type="ECO:0000259" key="10">
    <source>
        <dbReference type="PROSITE" id="PS51154"/>
    </source>
</evidence>
<dbReference type="InterPro" id="IPR012317">
    <property type="entry name" value="Poly(ADP-ribose)pol_cat_dom"/>
</dbReference>
<dbReference type="GO" id="GO:0010629">
    <property type="term" value="P:negative regulation of gene expression"/>
    <property type="evidence" value="ECO:0007669"/>
    <property type="project" value="TreeGrafter"/>
</dbReference>
<evidence type="ECO:0000256" key="4">
    <source>
        <dbReference type="ARBA" id="ARBA00023027"/>
    </source>
</evidence>
<feature type="region of interest" description="Disordered" evidence="7">
    <location>
        <begin position="416"/>
        <end position="445"/>
    </location>
</feature>
<feature type="region of interest" description="Disordered" evidence="7">
    <location>
        <begin position="92"/>
        <end position="128"/>
    </location>
</feature>
<feature type="domain" description="PARP catalytic" evidence="9">
    <location>
        <begin position="2799"/>
        <end position="3019"/>
    </location>
</feature>
<feature type="domain" description="WWE" evidence="8">
    <location>
        <begin position="2711"/>
        <end position="2789"/>
    </location>
</feature>
<evidence type="ECO:0000256" key="6">
    <source>
        <dbReference type="RuleBase" id="RU362114"/>
    </source>
</evidence>
<feature type="region of interest" description="Disordered" evidence="7">
    <location>
        <begin position="665"/>
        <end position="707"/>
    </location>
</feature>
<comment type="caution">
    <text evidence="11">The sequence shown here is derived from an EMBL/GenBank/DDBJ whole genome shotgun (WGS) entry which is preliminary data.</text>
</comment>
<dbReference type="OrthoDB" id="6139109at2759"/>
<feature type="region of interest" description="Disordered" evidence="7">
    <location>
        <begin position="1025"/>
        <end position="1052"/>
    </location>
</feature>
<feature type="region of interest" description="Disordered" evidence="7">
    <location>
        <begin position="881"/>
        <end position="926"/>
    </location>
</feature>
<name>A0A9D4F083_DREPO</name>
<dbReference type="SUPFAM" id="SSF56399">
    <property type="entry name" value="ADP-ribosylation"/>
    <property type="match status" value="1"/>
</dbReference>
<feature type="compositionally biased region" description="Low complexity" evidence="7">
    <location>
        <begin position="1205"/>
        <end position="1219"/>
    </location>
</feature>
<comment type="subcellular location">
    <subcellularLocation>
        <location evidence="1">Nucleus</location>
    </subcellularLocation>
</comment>
<feature type="region of interest" description="Disordered" evidence="7">
    <location>
        <begin position="623"/>
        <end position="642"/>
    </location>
</feature>
<keyword evidence="4 6" id="KW-0520">NAD</keyword>
<dbReference type="PROSITE" id="PS51059">
    <property type="entry name" value="PARP_CATALYTIC"/>
    <property type="match status" value="1"/>
</dbReference>
<dbReference type="Gene3D" id="3.90.228.10">
    <property type="match status" value="1"/>
</dbReference>
<dbReference type="GO" id="GO:0005737">
    <property type="term" value="C:cytoplasm"/>
    <property type="evidence" value="ECO:0007669"/>
    <property type="project" value="TreeGrafter"/>
</dbReference>
<feature type="region of interest" description="Disordered" evidence="7">
    <location>
        <begin position="152"/>
        <end position="174"/>
    </location>
</feature>
<dbReference type="PROSITE" id="PS51154">
    <property type="entry name" value="MACRO"/>
    <property type="match status" value="3"/>
</dbReference>
<feature type="compositionally biased region" description="Low complexity" evidence="7">
    <location>
        <begin position="435"/>
        <end position="445"/>
    </location>
</feature>
<dbReference type="SUPFAM" id="SSF117839">
    <property type="entry name" value="WWE domain"/>
    <property type="match status" value="1"/>
</dbReference>
<evidence type="ECO:0000259" key="9">
    <source>
        <dbReference type="PROSITE" id="PS51059"/>
    </source>
</evidence>
<evidence type="ECO:0000256" key="3">
    <source>
        <dbReference type="ARBA" id="ARBA00022679"/>
    </source>
</evidence>
<feature type="region of interest" description="Disordered" evidence="7">
    <location>
        <begin position="943"/>
        <end position="999"/>
    </location>
</feature>
<dbReference type="SUPFAM" id="SSF52949">
    <property type="entry name" value="Macro domain-like"/>
    <property type="match status" value="3"/>
</dbReference>
<dbReference type="Gene3D" id="3.40.220.10">
    <property type="entry name" value="Leucine Aminopeptidase, subunit E, domain 1"/>
    <property type="match status" value="3"/>
</dbReference>
<evidence type="ECO:0000256" key="5">
    <source>
        <dbReference type="ARBA" id="ARBA00023242"/>
    </source>
</evidence>
<protein>
    <recommendedName>
        <fullName evidence="6">Poly [ADP-ribose] polymerase</fullName>
        <shortName evidence="6">PARP</shortName>
        <ecNumber evidence="6">2.4.2.-</ecNumber>
    </recommendedName>
</protein>
<feature type="compositionally biased region" description="Basic and acidic residues" evidence="7">
    <location>
        <begin position="1173"/>
        <end position="1200"/>
    </location>
</feature>
<feature type="domain" description="Macro" evidence="10">
    <location>
        <begin position="2158"/>
        <end position="2341"/>
    </location>
</feature>
<feature type="compositionally biased region" description="Low complexity" evidence="7">
    <location>
        <begin position="889"/>
        <end position="900"/>
    </location>
</feature>
<feature type="region of interest" description="Disordered" evidence="7">
    <location>
        <begin position="1090"/>
        <end position="1280"/>
    </location>
</feature>
<proteinExistence type="predicted"/>
<feature type="region of interest" description="Disordered" evidence="7">
    <location>
        <begin position="460"/>
        <end position="597"/>
    </location>
</feature>
<feature type="compositionally biased region" description="Pro residues" evidence="7">
    <location>
        <begin position="1090"/>
        <end position="1106"/>
    </location>
</feature>
<dbReference type="Pfam" id="PF02825">
    <property type="entry name" value="WWE"/>
    <property type="match status" value="1"/>
</dbReference>
<feature type="compositionally biased region" description="Basic and acidic residues" evidence="7">
    <location>
        <begin position="690"/>
        <end position="707"/>
    </location>
</feature>
<dbReference type="Gene3D" id="3.30.720.50">
    <property type="match status" value="1"/>
</dbReference>
<dbReference type="Pfam" id="PF00644">
    <property type="entry name" value="PARP"/>
    <property type="match status" value="1"/>
</dbReference>
<evidence type="ECO:0000259" key="8">
    <source>
        <dbReference type="PROSITE" id="PS50918"/>
    </source>
</evidence>
<reference evidence="11" key="2">
    <citation type="submission" date="2020-11" db="EMBL/GenBank/DDBJ databases">
        <authorList>
            <person name="McCartney M.A."/>
            <person name="Auch B."/>
            <person name="Kono T."/>
            <person name="Mallez S."/>
            <person name="Becker A."/>
            <person name="Gohl D.M."/>
            <person name="Silverstein K.A.T."/>
            <person name="Koren S."/>
            <person name="Bechman K.B."/>
            <person name="Herman A."/>
            <person name="Abrahante J.E."/>
            <person name="Garbe J."/>
        </authorList>
    </citation>
    <scope>NUCLEOTIDE SEQUENCE</scope>
    <source>
        <strain evidence="11">Duluth1</strain>
        <tissue evidence="11">Whole animal</tissue>
    </source>
</reference>
<dbReference type="PROSITE" id="PS50918">
    <property type="entry name" value="WWE"/>
    <property type="match status" value="1"/>
</dbReference>
<evidence type="ECO:0000256" key="1">
    <source>
        <dbReference type="ARBA" id="ARBA00004123"/>
    </source>
</evidence>
<feature type="compositionally biased region" description="Basic and acidic residues" evidence="7">
    <location>
        <begin position="163"/>
        <end position="174"/>
    </location>
</feature>
<dbReference type="GO" id="GO:0003950">
    <property type="term" value="F:NAD+ poly-ADP-ribosyltransferase activity"/>
    <property type="evidence" value="ECO:0007669"/>
    <property type="project" value="UniProtKB-UniRule"/>
</dbReference>
<feature type="compositionally biased region" description="Polar residues" evidence="7">
    <location>
        <begin position="948"/>
        <end position="980"/>
    </location>
</feature>
<dbReference type="Pfam" id="PF01661">
    <property type="entry name" value="Macro"/>
    <property type="match status" value="2"/>
</dbReference>
<dbReference type="EMBL" id="JAIWYP010000008">
    <property type="protein sequence ID" value="KAH3790015.1"/>
    <property type="molecule type" value="Genomic_DNA"/>
</dbReference>
<keyword evidence="3 6" id="KW-0808">Transferase</keyword>
<dbReference type="InterPro" id="IPR012677">
    <property type="entry name" value="Nucleotide-bd_a/b_plait_sf"/>
</dbReference>
<organism evidence="11 12">
    <name type="scientific">Dreissena polymorpha</name>
    <name type="common">Zebra mussel</name>
    <name type="synonym">Mytilus polymorpha</name>
    <dbReference type="NCBI Taxonomy" id="45954"/>
    <lineage>
        <taxon>Eukaryota</taxon>
        <taxon>Metazoa</taxon>
        <taxon>Spiralia</taxon>
        <taxon>Lophotrochozoa</taxon>
        <taxon>Mollusca</taxon>
        <taxon>Bivalvia</taxon>
        <taxon>Autobranchia</taxon>
        <taxon>Heteroconchia</taxon>
        <taxon>Euheterodonta</taxon>
        <taxon>Imparidentia</taxon>
        <taxon>Neoheterodontei</taxon>
        <taxon>Myida</taxon>
        <taxon>Dreissenoidea</taxon>
        <taxon>Dreissenidae</taxon>
        <taxon>Dreissena</taxon>
    </lineage>
</organism>
<feature type="compositionally biased region" description="Polar residues" evidence="7">
    <location>
        <begin position="1035"/>
        <end position="1049"/>
    </location>
</feature>
<accession>A0A9D4F083</accession>
<keyword evidence="12" id="KW-1185">Reference proteome</keyword>
<dbReference type="EC" id="2.4.2.-" evidence="6"/>
<evidence type="ECO:0000256" key="2">
    <source>
        <dbReference type="ARBA" id="ARBA00022676"/>
    </source>
</evidence>
<feature type="compositionally biased region" description="Polar residues" evidence="7">
    <location>
        <begin position="1220"/>
        <end position="1240"/>
    </location>
</feature>
<dbReference type="InterPro" id="IPR043472">
    <property type="entry name" value="Macro_dom-like"/>
</dbReference>
<feature type="compositionally biased region" description="Low complexity" evidence="7">
    <location>
        <begin position="466"/>
        <end position="477"/>
    </location>
</feature>
<evidence type="ECO:0000313" key="12">
    <source>
        <dbReference type="Proteomes" id="UP000828390"/>
    </source>
</evidence>
<feature type="compositionally biased region" description="Low complexity" evidence="7">
    <location>
        <begin position="1162"/>
        <end position="1172"/>
    </location>
</feature>
<keyword evidence="2 6" id="KW-0328">Glycosyltransferase</keyword>
<dbReference type="Proteomes" id="UP000828390">
    <property type="component" value="Unassembled WGS sequence"/>
</dbReference>
<dbReference type="PANTHER" id="PTHR14453">
    <property type="entry name" value="PARP/ZINC FINGER CCCH TYPE DOMAIN CONTAINING PROTEIN"/>
    <property type="match status" value="1"/>
</dbReference>